<proteinExistence type="inferred from homology"/>
<dbReference type="SUPFAM" id="SSF52540">
    <property type="entry name" value="P-loop containing nucleoside triphosphate hydrolases"/>
    <property type="match status" value="1"/>
</dbReference>
<protein>
    <submittedName>
        <fullName evidence="3">Pilus assembly protein, ATPase of CpaF family</fullName>
    </submittedName>
</protein>
<dbReference type="AlphaFoldDB" id="A0A1C6S958"/>
<evidence type="ECO:0000259" key="2">
    <source>
        <dbReference type="Pfam" id="PF00437"/>
    </source>
</evidence>
<feature type="domain" description="Bacterial type II secretion system protein E" evidence="2">
    <location>
        <begin position="88"/>
        <end position="337"/>
    </location>
</feature>
<dbReference type="Gene3D" id="3.40.50.300">
    <property type="entry name" value="P-loop containing nucleotide triphosphate hydrolases"/>
    <property type="match status" value="1"/>
</dbReference>
<evidence type="ECO:0000313" key="3">
    <source>
        <dbReference type="EMBL" id="SCL25946.1"/>
    </source>
</evidence>
<accession>A0A1C6S958</accession>
<evidence type="ECO:0000256" key="1">
    <source>
        <dbReference type="ARBA" id="ARBA00006611"/>
    </source>
</evidence>
<dbReference type="CDD" id="cd01130">
    <property type="entry name" value="VirB11-like_ATPase"/>
    <property type="match status" value="1"/>
</dbReference>
<dbReference type="PANTHER" id="PTHR30486:SF6">
    <property type="entry name" value="TYPE IV PILUS RETRACTATION ATPASE PILT"/>
    <property type="match status" value="1"/>
</dbReference>
<dbReference type="InterPro" id="IPR001482">
    <property type="entry name" value="T2SS/T4SS_dom"/>
</dbReference>
<dbReference type="PANTHER" id="PTHR30486">
    <property type="entry name" value="TWITCHING MOTILITY PROTEIN PILT"/>
    <property type="match status" value="1"/>
</dbReference>
<name>A0A1C6S958_9ACTN</name>
<dbReference type="Gene3D" id="3.30.450.380">
    <property type="match status" value="1"/>
</dbReference>
<organism evidence="3 4">
    <name type="scientific">Micromonospora rhizosphaerae</name>
    <dbReference type="NCBI Taxonomy" id="568872"/>
    <lineage>
        <taxon>Bacteria</taxon>
        <taxon>Bacillati</taxon>
        <taxon>Actinomycetota</taxon>
        <taxon>Actinomycetes</taxon>
        <taxon>Micromonosporales</taxon>
        <taxon>Micromonosporaceae</taxon>
        <taxon>Micromonospora</taxon>
    </lineage>
</organism>
<evidence type="ECO:0000313" key="4">
    <source>
        <dbReference type="Proteomes" id="UP000199413"/>
    </source>
</evidence>
<reference evidence="4" key="1">
    <citation type="submission" date="2016-06" db="EMBL/GenBank/DDBJ databases">
        <authorList>
            <person name="Varghese N."/>
            <person name="Submissions Spin"/>
        </authorList>
    </citation>
    <scope>NUCLEOTIDE SEQUENCE [LARGE SCALE GENOMIC DNA]</scope>
    <source>
        <strain evidence="4">DSM 45431</strain>
    </source>
</reference>
<gene>
    <name evidence="3" type="ORF">GA0070624_3207</name>
</gene>
<sequence length="430" mass="46863">MTTGLMSAQVAVLRDELHAEVSDRLAAAVRRSEVDDRAAFVEDLVTDVVREYNVRALRRGQQAVPDEVREQLRRSLMDAFTGLGDLQPLIDDPDIENIDVNGAENVFITHAGGKRVRVGPVASSDEELADMLRKVAASLGVQERRFDPGLPRLNLRLPGGARLFAVMSVTERVCVSIRRHRFMQLTLAELARLGTMTPAMAQLFEAMVAARLNIVVSGGMDTGKTTMVRALCSAIRPDERIITIEDPYELSLDTDPAHPDVVPMQPRDPNIEGSGGIDMVELVRWATRMNPSRVIVGEVRGPEVIPLLNALNQGTDGSMTTIHASSTQEAFKKIAGYARQSKEQLPFDVTYQLIGGGVHVVVQLGKTADGARVVTGVREVVDADATQVRSNEIYRPGPDRRAVPASRFSDITIDKLLDVGFDATLLGGGR</sequence>
<comment type="similarity">
    <text evidence="1">Belongs to the GSP E family.</text>
</comment>
<dbReference type="EMBL" id="FMHV01000002">
    <property type="protein sequence ID" value="SCL25946.1"/>
    <property type="molecule type" value="Genomic_DNA"/>
</dbReference>
<dbReference type="STRING" id="568872.GA0070624_3207"/>
<keyword evidence="4" id="KW-1185">Reference proteome</keyword>
<dbReference type="GO" id="GO:0016887">
    <property type="term" value="F:ATP hydrolysis activity"/>
    <property type="evidence" value="ECO:0007669"/>
    <property type="project" value="InterPro"/>
</dbReference>
<dbReference type="InterPro" id="IPR050921">
    <property type="entry name" value="T4SS_GSP_E_ATPase"/>
</dbReference>
<dbReference type="Proteomes" id="UP000199413">
    <property type="component" value="Unassembled WGS sequence"/>
</dbReference>
<dbReference type="InterPro" id="IPR027417">
    <property type="entry name" value="P-loop_NTPase"/>
</dbReference>
<dbReference type="Pfam" id="PF00437">
    <property type="entry name" value="T2SSE"/>
    <property type="match status" value="1"/>
</dbReference>